<comment type="caution">
    <text evidence="2">The sequence shown here is derived from an EMBL/GenBank/DDBJ whole genome shotgun (WGS) entry which is preliminary data.</text>
</comment>
<evidence type="ECO:0000313" key="3">
    <source>
        <dbReference type="Proteomes" id="UP000308744"/>
    </source>
</evidence>
<dbReference type="Pfam" id="PF09346">
    <property type="entry name" value="SMI1_KNR4"/>
    <property type="match status" value="1"/>
</dbReference>
<dbReference type="InterPro" id="IPR037883">
    <property type="entry name" value="Knr4/Smi1-like_sf"/>
</dbReference>
<dbReference type="InterPro" id="IPR018958">
    <property type="entry name" value="Knr4/Smi1-like_dom"/>
</dbReference>
<gene>
    <name evidence="2" type="ORF">FC756_19660</name>
</gene>
<reference evidence="2 3" key="1">
    <citation type="submission" date="2019-04" db="EMBL/GenBank/DDBJ databases">
        <title>Lysinibacillus genome sequencing.</title>
        <authorList>
            <person name="Dunlap C."/>
        </authorList>
    </citation>
    <scope>NUCLEOTIDE SEQUENCE [LARGE SCALE GENOMIC DNA]</scope>
    <source>
        <strain evidence="2 3">CCTCC AB 2010389</strain>
    </source>
</reference>
<proteinExistence type="predicted"/>
<evidence type="ECO:0000313" key="2">
    <source>
        <dbReference type="EMBL" id="TKI61248.1"/>
    </source>
</evidence>
<organism evidence="2 3">
    <name type="scientific">Lysinibacillus mangiferihumi</name>
    <dbReference type="NCBI Taxonomy" id="1130819"/>
    <lineage>
        <taxon>Bacteria</taxon>
        <taxon>Bacillati</taxon>
        <taxon>Bacillota</taxon>
        <taxon>Bacilli</taxon>
        <taxon>Bacillales</taxon>
        <taxon>Bacillaceae</taxon>
        <taxon>Lysinibacillus</taxon>
    </lineage>
</organism>
<name>A0A4U2YJE8_9BACI</name>
<dbReference type="SUPFAM" id="SSF160631">
    <property type="entry name" value="SMI1/KNR4-like"/>
    <property type="match status" value="1"/>
</dbReference>
<protein>
    <submittedName>
        <fullName evidence="2">SMI1/KNR4 family protein</fullName>
    </submittedName>
</protein>
<dbReference type="SMART" id="SM00860">
    <property type="entry name" value="SMI1_KNR4"/>
    <property type="match status" value="1"/>
</dbReference>
<sequence length="139" mass="16272">MKFAFIKNNTTLQFTPINSDEIEHVEGELGITFPNELKLLLMEIGYGSFIGEDELDENCILSPSSIRDFRLRQGYFEAFPRYDEINKLIFFIGWESVPFSIELTEEQQNPVYNNKNKIANSLEEFLLKISENPEYYQPD</sequence>
<dbReference type="RefSeq" id="WP_107897069.1">
    <property type="nucleotide sequence ID" value="NZ_PYWM01000030.1"/>
</dbReference>
<feature type="domain" description="Knr4/Smi1-like" evidence="1">
    <location>
        <begin position="16"/>
        <end position="128"/>
    </location>
</feature>
<keyword evidence="3" id="KW-1185">Reference proteome</keyword>
<dbReference type="Proteomes" id="UP000308744">
    <property type="component" value="Unassembled WGS sequence"/>
</dbReference>
<dbReference type="AlphaFoldDB" id="A0A4U2YJE8"/>
<evidence type="ECO:0000259" key="1">
    <source>
        <dbReference type="SMART" id="SM00860"/>
    </source>
</evidence>
<dbReference type="EMBL" id="SZPU01000082">
    <property type="protein sequence ID" value="TKI61248.1"/>
    <property type="molecule type" value="Genomic_DNA"/>
</dbReference>
<dbReference type="Gene3D" id="3.40.1580.10">
    <property type="entry name" value="SMI1/KNR4-like"/>
    <property type="match status" value="1"/>
</dbReference>
<accession>A0A4U2YJE8</accession>